<dbReference type="WBParaSite" id="Gr19_v10_g14129.t1">
    <property type="protein sequence ID" value="Gr19_v10_g14129.t1"/>
    <property type="gene ID" value="Gr19_v10_g14129"/>
</dbReference>
<keyword evidence="2" id="KW-0472">Membrane</keyword>
<sequence length="154" mass="18069">MFVFAICLILIFLFDETFSKSTEIQHQNSQQFWHNFMQENGIWDEQIKQMADEMDESDTFIEKLSNEENYPPQSSEHPALEKTYSYKFNHNSTPNELKHPGKQSINKMTQKDKNEGKNRRSKRLAAIFILAIGVLVAFVCFLIFAMFVFKNLSD</sequence>
<accession>A0A914H6G0</accession>
<feature type="signal peptide" evidence="3">
    <location>
        <begin position="1"/>
        <end position="19"/>
    </location>
</feature>
<evidence type="ECO:0000313" key="5">
    <source>
        <dbReference type="WBParaSite" id="Gr19_v10_g14129.t1"/>
    </source>
</evidence>
<reference evidence="5" key="1">
    <citation type="submission" date="2022-11" db="UniProtKB">
        <authorList>
            <consortium name="WormBaseParasite"/>
        </authorList>
    </citation>
    <scope>IDENTIFICATION</scope>
</reference>
<name>A0A914H6G0_GLORO</name>
<evidence type="ECO:0000256" key="2">
    <source>
        <dbReference type="SAM" id="Phobius"/>
    </source>
</evidence>
<feature type="chain" id="PRO_5037642359" evidence="3">
    <location>
        <begin position="20"/>
        <end position="154"/>
    </location>
</feature>
<organism evidence="4 5">
    <name type="scientific">Globodera rostochiensis</name>
    <name type="common">Golden nematode worm</name>
    <name type="synonym">Heterodera rostochiensis</name>
    <dbReference type="NCBI Taxonomy" id="31243"/>
    <lineage>
        <taxon>Eukaryota</taxon>
        <taxon>Metazoa</taxon>
        <taxon>Ecdysozoa</taxon>
        <taxon>Nematoda</taxon>
        <taxon>Chromadorea</taxon>
        <taxon>Rhabditida</taxon>
        <taxon>Tylenchina</taxon>
        <taxon>Tylenchomorpha</taxon>
        <taxon>Tylenchoidea</taxon>
        <taxon>Heteroderidae</taxon>
        <taxon>Heteroderinae</taxon>
        <taxon>Globodera</taxon>
    </lineage>
</organism>
<dbReference type="AlphaFoldDB" id="A0A914H6G0"/>
<keyword evidence="2" id="KW-0812">Transmembrane</keyword>
<keyword evidence="2" id="KW-1133">Transmembrane helix</keyword>
<evidence type="ECO:0000256" key="3">
    <source>
        <dbReference type="SAM" id="SignalP"/>
    </source>
</evidence>
<proteinExistence type="predicted"/>
<keyword evidence="3" id="KW-0732">Signal</keyword>
<evidence type="ECO:0000313" key="4">
    <source>
        <dbReference type="Proteomes" id="UP000887572"/>
    </source>
</evidence>
<keyword evidence="4" id="KW-1185">Reference proteome</keyword>
<dbReference type="Proteomes" id="UP000887572">
    <property type="component" value="Unplaced"/>
</dbReference>
<feature type="region of interest" description="Disordered" evidence="1">
    <location>
        <begin position="94"/>
        <end position="117"/>
    </location>
</feature>
<feature type="transmembrane region" description="Helical" evidence="2">
    <location>
        <begin position="124"/>
        <end position="149"/>
    </location>
</feature>
<evidence type="ECO:0000256" key="1">
    <source>
        <dbReference type="SAM" id="MobiDB-lite"/>
    </source>
</evidence>
<protein>
    <submittedName>
        <fullName evidence="5">Uncharacterized protein</fullName>
    </submittedName>
</protein>